<dbReference type="SUPFAM" id="SSF53335">
    <property type="entry name" value="S-adenosyl-L-methionine-dependent methyltransferases"/>
    <property type="match status" value="1"/>
</dbReference>
<comment type="caution">
    <text evidence="2">The sequence shown here is derived from an EMBL/GenBank/DDBJ whole genome shotgun (WGS) entry which is preliminary data.</text>
</comment>
<keyword evidence="2" id="KW-0489">Methyltransferase</keyword>
<keyword evidence="3" id="KW-1185">Reference proteome</keyword>
<sequence length="239" mass="26893">MTWPVTGMSARRWRLRDEQLTETARNMLRHDERLRGTAVEVEFRGGVAHMTGSVDNEDRLSVVRELIGHLSGVLAVWDRVQINRRTPRILDIGCGATKQYPGNIGVDMRQVPGVDIVADLRMGLPFADSSFDRVFAVHVLEHLADFLPLVDECHRVLRPGGVLNVLSPWWRYVNAVADPTHLRLLDVQTFKGICDRPGSDRRWYPLHTGCDGASVFADLRPLAPGEPGPSDHQLARFFD</sequence>
<dbReference type="Pfam" id="PF08241">
    <property type="entry name" value="Methyltransf_11"/>
    <property type="match status" value="1"/>
</dbReference>
<dbReference type="Pfam" id="PF04972">
    <property type="entry name" value="BON"/>
    <property type="match status" value="1"/>
</dbReference>
<dbReference type="PROSITE" id="PS50914">
    <property type="entry name" value="BON"/>
    <property type="match status" value="1"/>
</dbReference>
<dbReference type="EMBL" id="MUMY01000002">
    <property type="protein sequence ID" value="ONM50005.1"/>
    <property type="molecule type" value="Genomic_DNA"/>
</dbReference>
<dbReference type="Proteomes" id="UP000188836">
    <property type="component" value="Unassembled WGS sequence"/>
</dbReference>
<dbReference type="STRING" id="1538463.B0T36_06605"/>
<reference evidence="2 3" key="1">
    <citation type="journal article" date="2016" name="Antonie Van Leeuwenhoek">
        <title>Nocardia donostiensis sp. nov., isolated from human respiratory specimens.</title>
        <authorList>
            <person name="Ercibengoa M."/>
            <person name="Bell M."/>
            <person name="Marimon J.M."/>
            <person name="Humrighouse B."/>
            <person name="Klenk H.P."/>
            <person name="Potter G."/>
            <person name="Perez-Trallero E."/>
        </authorList>
    </citation>
    <scope>NUCLEOTIDE SEQUENCE [LARGE SCALE GENOMIC DNA]</scope>
    <source>
        <strain evidence="2 3">X1655</strain>
    </source>
</reference>
<gene>
    <name evidence="2" type="ORF">B0T46_02525</name>
</gene>
<keyword evidence="2" id="KW-0808">Transferase</keyword>
<evidence type="ECO:0000313" key="2">
    <source>
        <dbReference type="EMBL" id="ONM50005.1"/>
    </source>
</evidence>
<proteinExistence type="predicted"/>
<evidence type="ECO:0000313" key="3">
    <source>
        <dbReference type="Proteomes" id="UP000188836"/>
    </source>
</evidence>
<dbReference type="OrthoDB" id="9797252at2"/>
<dbReference type="GO" id="GO:0008757">
    <property type="term" value="F:S-adenosylmethionine-dependent methyltransferase activity"/>
    <property type="evidence" value="ECO:0007669"/>
    <property type="project" value="InterPro"/>
</dbReference>
<feature type="domain" description="BON" evidence="1">
    <location>
        <begin position="16"/>
        <end position="84"/>
    </location>
</feature>
<dbReference type="CDD" id="cd02440">
    <property type="entry name" value="AdoMet_MTases"/>
    <property type="match status" value="1"/>
</dbReference>
<dbReference type="InterPro" id="IPR007055">
    <property type="entry name" value="BON_dom"/>
</dbReference>
<dbReference type="GO" id="GO:0032259">
    <property type="term" value="P:methylation"/>
    <property type="evidence" value="ECO:0007669"/>
    <property type="project" value="UniProtKB-KW"/>
</dbReference>
<organism evidence="2 3">
    <name type="scientific">Nocardia donostiensis</name>
    <dbReference type="NCBI Taxonomy" id="1538463"/>
    <lineage>
        <taxon>Bacteria</taxon>
        <taxon>Bacillati</taxon>
        <taxon>Actinomycetota</taxon>
        <taxon>Actinomycetes</taxon>
        <taxon>Mycobacteriales</taxon>
        <taxon>Nocardiaceae</taxon>
        <taxon>Nocardia</taxon>
    </lineage>
</organism>
<dbReference type="AlphaFoldDB" id="A0A1V2TKE6"/>
<dbReference type="InterPro" id="IPR029063">
    <property type="entry name" value="SAM-dependent_MTases_sf"/>
</dbReference>
<name>A0A1V2TKE6_9NOCA</name>
<accession>A0A1V2TKE6</accession>
<evidence type="ECO:0000259" key="1">
    <source>
        <dbReference type="PROSITE" id="PS50914"/>
    </source>
</evidence>
<dbReference type="Gene3D" id="3.40.50.150">
    <property type="entry name" value="Vaccinia Virus protein VP39"/>
    <property type="match status" value="1"/>
</dbReference>
<dbReference type="InterPro" id="IPR013216">
    <property type="entry name" value="Methyltransf_11"/>
</dbReference>
<protein>
    <submittedName>
        <fullName evidence="2">Methyltransferase type 11</fullName>
    </submittedName>
</protein>
<dbReference type="RefSeq" id="WP_077114825.1">
    <property type="nucleotide sequence ID" value="NZ_MUKP01000094.1"/>
</dbReference>